<dbReference type="InterPro" id="IPR017972">
    <property type="entry name" value="Cyt_P450_CS"/>
</dbReference>
<evidence type="ECO:0000256" key="4">
    <source>
        <dbReference type="ARBA" id="ARBA00023004"/>
    </source>
</evidence>
<dbReference type="EMBL" id="ML978130">
    <property type="protein sequence ID" value="KAF2096181.1"/>
    <property type="molecule type" value="Genomic_DNA"/>
</dbReference>
<protein>
    <submittedName>
        <fullName evidence="7">Cytochrome P450</fullName>
    </submittedName>
</protein>
<sequence length="481" mass="53700">MYPPIVIIGSFLVVLLGRLVYNHFRLLSTGIKGPFVASLTNAWRASKMRQPFYAEYVYSLHQKYGKLVRLGPRYVSVADPAAIPIIYGTRPVWIKADSYHPLMSINKGKVMPSIVSTVSEDYFTKLRKGVGNAFATYTLLDYEKYLEESSEEVLDVFRKKQGARFDMIPWLFFYTMDAMSRIAFSETPAFVSSGTDVGNSMAAISSRFEYWAKWAALPALEKLIHKNLLVRMAASKGSPLAEMAASKIRARKTATQPLAQKDLLAKFMDAAEKHPDTISSDSVLSLVISTIAAGGDTTAVTLSATIYYLLKNPSTYDKVMEELKAAAAAGKLSDSPLWNEVNVLPYLDAVLKETLRCYPIGQFSIDRIVPKGGATIAGTFLPEGTVVGCQQVTMHQDKEVFGKDVETFRPERWLEATDEQRKKMEKTFLGFSTGKRICIGMHIAQMEWKKFIPHLLMNFKVMSTLYGCAPERTSDSCVDHT</sequence>
<organism evidence="7 8">
    <name type="scientific">Rhizodiscina lignyota</name>
    <dbReference type="NCBI Taxonomy" id="1504668"/>
    <lineage>
        <taxon>Eukaryota</taxon>
        <taxon>Fungi</taxon>
        <taxon>Dikarya</taxon>
        <taxon>Ascomycota</taxon>
        <taxon>Pezizomycotina</taxon>
        <taxon>Dothideomycetes</taxon>
        <taxon>Pleosporomycetidae</taxon>
        <taxon>Aulographales</taxon>
        <taxon>Rhizodiscinaceae</taxon>
        <taxon>Rhizodiscina</taxon>
    </lineage>
</organism>
<dbReference type="AlphaFoldDB" id="A0A9P4IDE1"/>
<dbReference type="GO" id="GO:0004497">
    <property type="term" value="F:monooxygenase activity"/>
    <property type="evidence" value="ECO:0007669"/>
    <property type="project" value="UniProtKB-KW"/>
</dbReference>
<evidence type="ECO:0000313" key="7">
    <source>
        <dbReference type="EMBL" id="KAF2096181.1"/>
    </source>
</evidence>
<dbReference type="CDD" id="cd11060">
    <property type="entry name" value="CYP57A1-like"/>
    <property type="match status" value="1"/>
</dbReference>
<dbReference type="GO" id="GO:0020037">
    <property type="term" value="F:heme binding"/>
    <property type="evidence" value="ECO:0007669"/>
    <property type="project" value="InterPro"/>
</dbReference>
<dbReference type="PROSITE" id="PS00086">
    <property type="entry name" value="CYTOCHROME_P450"/>
    <property type="match status" value="1"/>
</dbReference>
<evidence type="ECO:0000256" key="2">
    <source>
        <dbReference type="ARBA" id="ARBA00022723"/>
    </source>
</evidence>
<dbReference type="InterPro" id="IPR036396">
    <property type="entry name" value="Cyt_P450_sf"/>
</dbReference>
<accession>A0A9P4IDE1</accession>
<dbReference type="OrthoDB" id="3934656at2759"/>
<proteinExistence type="inferred from homology"/>
<dbReference type="Proteomes" id="UP000799772">
    <property type="component" value="Unassembled WGS sequence"/>
</dbReference>
<evidence type="ECO:0000313" key="8">
    <source>
        <dbReference type="Proteomes" id="UP000799772"/>
    </source>
</evidence>
<comment type="similarity">
    <text evidence="6">Belongs to the cytochrome P450 family.</text>
</comment>
<evidence type="ECO:0000256" key="6">
    <source>
        <dbReference type="RuleBase" id="RU000461"/>
    </source>
</evidence>
<dbReference type="Gene3D" id="1.10.630.10">
    <property type="entry name" value="Cytochrome P450"/>
    <property type="match status" value="1"/>
</dbReference>
<dbReference type="PANTHER" id="PTHR24305:SF235">
    <property type="entry name" value="CYTOCHROME P450 MONOOXYGENASE APDB-RELATED"/>
    <property type="match status" value="1"/>
</dbReference>
<dbReference type="InterPro" id="IPR002401">
    <property type="entry name" value="Cyt_P450_E_grp-I"/>
</dbReference>
<keyword evidence="5 6" id="KW-0349">Heme</keyword>
<dbReference type="Pfam" id="PF00067">
    <property type="entry name" value="p450"/>
    <property type="match status" value="1"/>
</dbReference>
<keyword evidence="4 5" id="KW-0408">Iron</keyword>
<evidence type="ECO:0000256" key="1">
    <source>
        <dbReference type="ARBA" id="ARBA00001971"/>
    </source>
</evidence>
<evidence type="ECO:0000256" key="3">
    <source>
        <dbReference type="ARBA" id="ARBA00023002"/>
    </source>
</evidence>
<dbReference type="GO" id="GO:0005506">
    <property type="term" value="F:iron ion binding"/>
    <property type="evidence" value="ECO:0007669"/>
    <property type="project" value="InterPro"/>
</dbReference>
<name>A0A9P4IDE1_9PEZI</name>
<dbReference type="InterPro" id="IPR050121">
    <property type="entry name" value="Cytochrome_P450_monoxygenase"/>
</dbReference>
<keyword evidence="8" id="KW-1185">Reference proteome</keyword>
<dbReference type="PRINTS" id="PR00463">
    <property type="entry name" value="EP450I"/>
</dbReference>
<dbReference type="GO" id="GO:0044550">
    <property type="term" value="P:secondary metabolite biosynthetic process"/>
    <property type="evidence" value="ECO:0007669"/>
    <property type="project" value="UniProtKB-ARBA"/>
</dbReference>
<dbReference type="PRINTS" id="PR00385">
    <property type="entry name" value="P450"/>
</dbReference>
<dbReference type="PANTHER" id="PTHR24305">
    <property type="entry name" value="CYTOCHROME P450"/>
    <property type="match status" value="1"/>
</dbReference>
<dbReference type="GO" id="GO:0016705">
    <property type="term" value="F:oxidoreductase activity, acting on paired donors, with incorporation or reduction of molecular oxygen"/>
    <property type="evidence" value="ECO:0007669"/>
    <property type="project" value="InterPro"/>
</dbReference>
<evidence type="ECO:0000256" key="5">
    <source>
        <dbReference type="PIRSR" id="PIRSR602401-1"/>
    </source>
</evidence>
<comment type="caution">
    <text evidence="7">The sequence shown here is derived from an EMBL/GenBank/DDBJ whole genome shotgun (WGS) entry which is preliminary data.</text>
</comment>
<dbReference type="InterPro" id="IPR001128">
    <property type="entry name" value="Cyt_P450"/>
</dbReference>
<comment type="cofactor">
    <cofactor evidence="1 5">
        <name>heme</name>
        <dbReference type="ChEBI" id="CHEBI:30413"/>
    </cofactor>
</comment>
<gene>
    <name evidence="7" type="ORF">NA57DRAFT_43691</name>
</gene>
<reference evidence="7" key="1">
    <citation type="journal article" date="2020" name="Stud. Mycol.">
        <title>101 Dothideomycetes genomes: a test case for predicting lifestyles and emergence of pathogens.</title>
        <authorList>
            <person name="Haridas S."/>
            <person name="Albert R."/>
            <person name="Binder M."/>
            <person name="Bloem J."/>
            <person name="Labutti K."/>
            <person name="Salamov A."/>
            <person name="Andreopoulos B."/>
            <person name="Baker S."/>
            <person name="Barry K."/>
            <person name="Bills G."/>
            <person name="Bluhm B."/>
            <person name="Cannon C."/>
            <person name="Castanera R."/>
            <person name="Culley D."/>
            <person name="Daum C."/>
            <person name="Ezra D."/>
            <person name="Gonzalez J."/>
            <person name="Henrissat B."/>
            <person name="Kuo A."/>
            <person name="Liang C."/>
            <person name="Lipzen A."/>
            <person name="Lutzoni F."/>
            <person name="Magnuson J."/>
            <person name="Mondo S."/>
            <person name="Nolan M."/>
            <person name="Ohm R."/>
            <person name="Pangilinan J."/>
            <person name="Park H.-J."/>
            <person name="Ramirez L."/>
            <person name="Alfaro M."/>
            <person name="Sun H."/>
            <person name="Tritt A."/>
            <person name="Yoshinaga Y."/>
            <person name="Zwiers L.-H."/>
            <person name="Turgeon B."/>
            <person name="Goodwin S."/>
            <person name="Spatafora J."/>
            <person name="Crous P."/>
            <person name="Grigoriev I."/>
        </authorList>
    </citation>
    <scope>NUCLEOTIDE SEQUENCE</scope>
    <source>
        <strain evidence="7">CBS 133067</strain>
    </source>
</reference>
<dbReference type="SUPFAM" id="SSF48264">
    <property type="entry name" value="Cytochrome P450"/>
    <property type="match status" value="1"/>
</dbReference>
<keyword evidence="3 6" id="KW-0560">Oxidoreductase</keyword>
<keyword evidence="2 5" id="KW-0479">Metal-binding</keyword>
<keyword evidence="6" id="KW-0503">Monooxygenase</keyword>
<feature type="binding site" description="axial binding residue" evidence="5">
    <location>
        <position position="438"/>
    </location>
    <ligand>
        <name>heme</name>
        <dbReference type="ChEBI" id="CHEBI:30413"/>
    </ligand>
    <ligandPart>
        <name>Fe</name>
        <dbReference type="ChEBI" id="CHEBI:18248"/>
    </ligandPart>
</feature>